<gene>
    <name evidence="1" type="ORF">HNQ50_003638</name>
</gene>
<dbReference type="Proteomes" id="UP000543030">
    <property type="component" value="Unassembled WGS sequence"/>
</dbReference>
<name>A0A840RJX2_9NEIS</name>
<proteinExistence type="predicted"/>
<evidence type="ECO:0008006" key="3">
    <source>
        <dbReference type="Google" id="ProtNLM"/>
    </source>
</evidence>
<protein>
    <recommendedName>
        <fullName evidence="3">DUF937 domain-containing protein</fullName>
    </recommendedName>
</protein>
<dbReference type="AlphaFoldDB" id="A0A840RJX2"/>
<organism evidence="1 2">
    <name type="scientific">Silvimonas terrae</name>
    <dbReference type="NCBI Taxonomy" id="300266"/>
    <lineage>
        <taxon>Bacteria</taxon>
        <taxon>Pseudomonadati</taxon>
        <taxon>Pseudomonadota</taxon>
        <taxon>Betaproteobacteria</taxon>
        <taxon>Neisseriales</taxon>
        <taxon>Chitinibacteraceae</taxon>
        <taxon>Silvimonas</taxon>
    </lineage>
</organism>
<dbReference type="EMBL" id="JACHHN010000008">
    <property type="protein sequence ID" value="MBB5192884.1"/>
    <property type="molecule type" value="Genomic_DNA"/>
</dbReference>
<reference evidence="1 2" key="1">
    <citation type="submission" date="2020-08" db="EMBL/GenBank/DDBJ databases">
        <title>Genomic Encyclopedia of Type Strains, Phase IV (KMG-IV): sequencing the most valuable type-strain genomes for metagenomic binning, comparative biology and taxonomic classification.</title>
        <authorList>
            <person name="Goeker M."/>
        </authorList>
    </citation>
    <scope>NUCLEOTIDE SEQUENCE [LARGE SCALE GENOMIC DNA]</scope>
    <source>
        <strain evidence="1 2">DSM 18233</strain>
    </source>
</reference>
<evidence type="ECO:0000313" key="2">
    <source>
        <dbReference type="Proteomes" id="UP000543030"/>
    </source>
</evidence>
<comment type="caution">
    <text evidence="1">The sequence shown here is derived from an EMBL/GenBank/DDBJ whole genome shotgun (WGS) entry which is preliminary data.</text>
</comment>
<keyword evidence="2" id="KW-1185">Reference proteome</keyword>
<dbReference type="RefSeq" id="WP_184102533.1">
    <property type="nucleotide sequence ID" value="NZ_JACHHN010000008.1"/>
</dbReference>
<accession>A0A840RJX2</accession>
<evidence type="ECO:0000313" key="1">
    <source>
        <dbReference type="EMBL" id="MBB5192884.1"/>
    </source>
</evidence>
<sequence length="154" mass="15660">MGFLDEVIKQVAGGSQSQPDQGLLGQGLAAMFSSDQTPPFANMVGQLFGQSSNVQRAGLMNQLLAAVGPQLLSQAAGGALGRILPAGANQITPEQAGQLSEQDAQAIAAEAHAAQPNVLEMVSGFYAQHPELVQTLGSAALAFAMSKLASSRAG</sequence>